<protein>
    <recommendedName>
        <fullName evidence="3">Holin</fullName>
    </recommendedName>
</protein>
<dbReference type="RefSeq" id="WP_323337852.1">
    <property type="nucleotide sequence ID" value="NZ_JAYFSI010000027.1"/>
</dbReference>
<sequence>MQKLAYLAARGRKALAGLAGAILGVGGVAAIAPGLSPQWQATITALATIAAVWSVPDNAPKQPKPAPTGAELVQAARDALED</sequence>
<keyword evidence="2" id="KW-1185">Reference proteome</keyword>
<accession>A0ABU5RPJ8</accession>
<reference evidence="1 2" key="1">
    <citation type="submission" date="2023-12" db="EMBL/GenBank/DDBJ databases">
        <title>Amycolatopsis sp. V23-08.</title>
        <authorList>
            <person name="Somphong A."/>
        </authorList>
    </citation>
    <scope>NUCLEOTIDE SEQUENCE [LARGE SCALE GENOMIC DNA]</scope>
    <source>
        <strain evidence="1 2">V23-08</strain>
    </source>
</reference>
<name>A0ABU5RPJ8_9PSEU</name>
<gene>
    <name evidence="1" type="ORF">VA596_49870</name>
</gene>
<evidence type="ECO:0000313" key="1">
    <source>
        <dbReference type="EMBL" id="MEA5367719.1"/>
    </source>
</evidence>
<evidence type="ECO:0000313" key="2">
    <source>
        <dbReference type="Proteomes" id="UP001304298"/>
    </source>
</evidence>
<evidence type="ECO:0008006" key="3">
    <source>
        <dbReference type="Google" id="ProtNLM"/>
    </source>
</evidence>
<proteinExistence type="predicted"/>
<organism evidence="1 2">
    <name type="scientific">Amycolatopsis heterodermiae</name>
    <dbReference type="NCBI Taxonomy" id="3110235"/>
    <lineage>
        <taxon>Bacteria</taxon>
        <taxon>Bacillati</taxon>
        <taxon>Actinomycetota</taxon>
        <taxon>Actinomycetes</taxon>
        <taxon>Pseudonocardiales</taxon>
        <taxon>Pseudonocardiaceae</taxon>
        <taxon>Amycolatopsis</taxon>
    </lineage>
</organism>
<dbReference type="EMBL" id="JAYFSI010000027">
    <property type="protein sequence ID" value="MEA5367719.1"/>
    <property type="molecule type" value="Genomic_DNA"/>
</dbReference>
<comment type="caution">
    <text evidence="1">The sequence shown here is derived from an EMBL/GenBank/DDBJ whole genome shotgun (WGS) entry which is preliminary data.</text>
</comment>
<dbReference type="Proteomes" id="UP001304298">
    <property type="component" value="Unassembled WGS sequence"/>
</dbReference>